<comment type="caution">
    <text evidence="4">The sequence shown here is derived from an EMBL/GenBank/DDBJ whole genome shotgun (WGS) entry which is preliminary data.</text>
</comment>
<name>A0A2P8D3G9_9ACTN</name>
<dbReference type="SUPFAM" id="SSF55961">
    <property type="entry name" value="Bet v1-like"/>
    <property type="match status" value="1"/>
</dbReference>
<evidence type="ECO:0000256" key="1">
    <source>
        <dbReference type="ARBA" id="ARBA00006817"/>
    </source>
</evidence>
<dbReference type="EMBL" id="PYGA01000019">
    <property type="protein sequence ID" value="PSK91764.1"/>
    <property type="molecule type" value="Genomic_DNA"/>
</dbReference>
<dbReference type="Gene3D" id="3.30.530.20">
    <property type="match status" value="1"/>
</dbReference>
<evidence type="ECO:0000256" key="2">
    <source>
        <dbReference type="SAM" id="MobiDB-lite"/>
    </source>
</evidence>
<dbReference type="RefSeq" id="WP_106585433.1">
    <property type="nucleotide sequence ID" value="NZ_PYGA01000019.1"/>
</dbReference>
<accession>A0A2P8D3G9</accession>
<gene>
    <name evidence="4" type="ORF">CLV63_11945</name>
</gene>
<dbReference type="InterPro" id="IPR013538">
    <property type="entry name" value="ASHA1/2-like_C"/>
</dbReference>
<keyword evidence="5" id="KW-1185">Reference proteome</keyword>
<organism evidence="4 5">
    <name type="scientific">Murinocardiopsis flavida</name>
    <dbReference type="NCBI Taxonomy" id="645275"/>
    <lineage>
        <taxon>Bacteria</taxon>
        <taxon>Bacillati</taxon>
        <taxon>Actinomycetota</taxon>
        <taxon>Actinomycetes</taxon>
        <taxon>Streptosporangiales</taxon>
        <taxon>Nocardiopsidaceae</taxon>
        <taxon>Murinocardiopsis</taxon>
    </lineage>
</organism>
<feature type="region of interest" description="Disordered" evidence="2">
    <location>
        <begin position="98"/>
        <end position="121"/>
    </location>
</feature>
<protein>
    <submittedName>
        <fullName evidence="4">Uncharacterized protein YndB with AHSA1/START domain</fullName>
    </submittedName>
</protein>
<sequence>MTRPPGLTKDAGFQIGVSRTLPLPSEAVWRFLTGPDGIALWLGRGAVLSRERGTAYRTDDGTNGEVRGFHEGTRIRLTHRPAGGGRETTIQVTMARAPSGTTIGFHQERMSGPAERERQRGHWRRVVADLENSMLPGPA</sequence>
<dbReference type="OrthoDB" id="4549061at2"/>
<dbReference type="AlphaFoldDB" id="A0A2P8D3G9"/>
<comment type="similarity">
    <text evidence="1">Belongs to the AHA1 family.</text>
</comment>
<reference evidence="4 5" key="1">
    <citation type="submission" date="2018-03" db="EMBL/GenBank/DDBJ databases">
        <title>Genomic Encyclopedia of Archaeal and Bacterial Type Strains, Phase II (KMG-II): from individual species to whole genera.</title>
        <authorList>
            <person name="Goeker M."/>
        </authorList>
    </citation>
    <scope>NUCLEOTIDE SEQUENCE [LARGE SCALE GENOMIC DNA]</scope>
    <source>
        <strain evidence="4 5">DSM 45312</strain>
    </source>
</reference>
<dbReference type="Pfam" id="PF08327">
    <property type="entry name" value="AHSA1"/>
    <property type="match status" value="1"/>
</dbReference>
<feature type="compositionally biased region" description="Basic and acidic residues" evidence="2">
    <location>
        <begin position="106"/>
        <end position="120"/>
    </location>
</feature>
<proteinExistence type="inferred from homology"/>
<evidence type="ECO:0000313" key="4">
    <source>
        <dbReference type="EMBL" id="PSK91764.1"/>
    </source>
</evidence>
<dbReference type="InterPro" id="IPR023393">
    <property type="entry name" value="START-like_dom_sf"/>
</dbReference>
<dbReference type="Proteomes" id="UP000240542">
    <property type="component" value="Unassembled WGS sequence"/>
</dbReference>
<evidence type="ECO:0000259" key="3">
    <source>
        <dbReference type="Pfam" id="PF08327"/>
    </source>
</evidence>
<evidence type="ECO:0000313" key="5">
    <source>
        <dbReference type="Proteomes" id="UP000240542"/>
    </source>
</evidence>
<feature type="domain" description="Activator of Hsp90 ATPase homologue 1/2-like C-terminal" evidence="3">
    <location>
        <begin position="23"/>
        <end position="131"/>
    </location>
</feature>